<dbReference type="EMBL" id="JADBEF010000001">
    <property type="protein sequence ID" value="MBE1560246.1"/>
    <property type="molecule type" value="Genomic_DNA"/>
</dbReference>
<comment type="caution">
    <text evidence="1">The sequence shown here is derived from an EMBL/GenBank/DDBJ whole genome shotgun (WGS) entry which is preliminary data.</text>
</comment>
<gene>
    <name evidence="1" type="ORF">H4W81_003025</name>
</gene>
<dbReference type="Proteomes" id="UP000661607">
    <property type="component" value="Unassembled WGS sequence"/>
</dbReference>
<evidence type="ECO:0000313" key="1">
    <source>
        <dbReference type="EMBL" id="MBE1560246.1"/>
    </source>
</evidence>
<protein>
    <submittedName>
        <fullName evidence="1">Exporter of polyketide antibiotics</fullName>
    </submittedName>
</protein>
<keyword evidence="2" id="KW-1185">Reference proteome</keyword>
<organism evidence="1 2">
    <name type="scientific">Nonomuraea africana</name>
    <dbReference type="NCBI Taxonomy" id="46171"/>
    <lineage>
        <taxon>Bacteria</taxon>
        <taxon>Bacillati</taxon>
        <taxon>Actinomycetota</taxon>
        <taxon>Actinomycetes</taxon>
        <taxon>Streptosporangiales</taxon>
        <taxon>Streptosporangiaceae</taxon>
        <taxon>Nonomuraea</taxon>
    </lineage>
</organism>
<sequence>MAGIALMLFGLFPRVAVAAAWTALAVFLLLEPAFEFGQVSEWLLDLSPLTHVPRVLLGASLSPGPVRGLPAAAAVRRQHH</sequence>
<evidence type="ECO:0000313" key="2">
    <source>
        <dbReference type="Proteomes" id="UP000661607"/>
    </source>
</evidence>
<name>A0ABR9KEN6_9ACTN</name>
<accession>A0ABR9KEN6</accession>
<reference evidence="1 2" key="1">
    <citation type="submission" date="2020-10" db="EMBL/GenBank/DDBJ databases">
        <title>Sequencing the genomes of 1000 actinobacteria strains.</title>
        <authorList>
            <person name="Klenk H.-P."/>
        </authorList>
    </citation>
    <scope>NUCLEOTIDE SEQUENCE [LARGE SCALE GENOMIC DNA]</scope>
    <source>
        <strain evidence="1 2">DSM 43748</strain>
    </source>
</reference>
<dbReference type="RefSeq" id="WP_192775356.1">
    <property type="nucleotide sequence ID" value="NZ_BAAASY010000029.1"/>
</dbReference>
<proteinExistence type="predicted"/>